<organism evidence="1 2">
    <name type="scientific">Trichonephila inaurata madagascariensis</name>
    <dbReference type="NCBI Taxonomy" id="2747483"/>
    <lineage>
        <taxon>Eukaryota</taxon>
        <taxon>Metazoa</taxon>
        <taxon>Ecdysozoa</taxon>
        <taxon>Arthropoda</taxon>
        <taxon>Chelicerata</taxon>
        <taxon>Arachnida</taxon>
        <taxon>Araneae</taxon>
        <taxon>Araneomorphae</taxon>
        <taxon>Entelegynae</taxon>
        <taxon>Araneoidea</taxon>
        <taxon>Nephilidae</taxon>
        <taxon>Trichonephila</taxon>
        <taxon>Trichonephila inaurata</taxon>
    </lineage>
</organism>
<protein>
    <submittedName>
        <fullName evidence="1">Uncharacterized protein</fullName>
    </submittedName>
</protein>
<dbReference type="Proteomes" id="UP000886998">
    <property type="component" value="Unassembled WGS sequence"/>
</dbReference>
<dbReference type="EMBL" id="BMAV01002123">
    <property type="protein sequence ID" value="GFY40813.1"/>
    <property type="molecule type" value="Genomic_DNA"/>
</dbReference>
<evidence type="ECO:0000313" key="1">
    <source>
        <dbReference type="EMBL" id="GFY40813.1"/>
    </source>
</evidence>
<reference evidence="1" key="1">
    <citation type="submission" date="2020-08" db="EMBL/GenBank/DDBJ databases">
        <title>Multicomponent nature underlies the extraordinary mechanical properties of spider dragline silk.</title>
        <authorList>
            <person name="Kono N."/>
            <person name="Nakamura H."/>
            <person name="Mori M."/>
            <person name="Yoshida Y."/>
            <person name="Ohtoshi R."/>
            <person name="Malay A.D."/>
            <person name="Moran D.A.P."/>
            <person name="Tomita M."/>
            <person name="Numata K."/>
            <person name="Arakawa K."/>
        </authorList>
    </citation>
    <scope>NUCLEOTIDE SEQUENCE</scope>
</reference>
<gene>
    <name evidence="1" type="ORF">TNIN_166091</name>
</gene>
<proteinExistence type="predicted"/>
<sequence length="91" mass="10092">MTSVIVTRDLSTALLSSPNPKPRTLVANRLFRHGAIERQEKRPLETEIVVSYPDRNSILVVDTLVFTQPPTAEDGGWRDVNAFGFAVEANV</sequence>
<dbReference type="OrthoDB" id="10376109at2759"/>
<evidence type="ECO:0000313" key="2">
    <source>
        <dbReference type="Proteomes" id="UP000886998"/>
    </source>
</evidence>
<accession>A0A8X6WT16</accession>
<comment type="caution">
    <text evidence="1">The sequence shown here is derived from an EMBL/GenBank/DDBJ whole genome shotgun (WGS) entry which is preliminary data.</text>
</comment>
<keyword evidence="2" id="KW-1185">Reference proteome</keyword>
<dbReference type="AlphaFoldDB" id="A0A8X6WT16"/>
<name>A0A8X6WT16_9ARAC</name>